<feature type="signal peptide" evidence="1">
    <location>
        <begin position="1"/>
        <end position="18"/>
    </location>
</feature>
<comment type="caution">
    <text evidence="2">The sequence shown here is derived from an EMBL/GenBank/DDBJ whole genome shotgun (WGS) entry which is preliminary data.</text>
</comment>
<protein>
    <recommendedName>
        <fullName evidence="4">Orphan protein</fullName>
    </recommendedName>
</protein>
<evidence type="ECO:0000256" key="1">
    <source>
        <dbReference type="SAM" id="SignalP"/>
    </source>
</evidence>
<reference evidence="2 3" key="1">
    <citation type="submission" date="2019-01" db="EMBL/GenBank/DDBJ databases">
        <title>Litorilituus lipolytica sp. nov., isolated from intertidal sand of the Yellow Sea in China.</title>
        <authorList>
            <person name="Liu A."/>
        </authorList>
    </citation>
    <scope>NUCLEOTIDE SEQUENCE [LARGE SCALE GENOMIC DNA]</scope>
    <source>
        <strain evidence="2 3">RZ04</strain>
    </source>
</reference>
<sequence length="161" mass="18602">MLFILISCLMVVANPVFAHQQKAAETTVLFNKRSGHLEVMHRFYLHDTEHAVQKLFDKHADIISSSKTQQQFADYVAKQFLARDLDDKALTLNNVGFEVEGKFFWVYQDAKLPIELKGIKLYNGSLRELWPTQINMVNIEGKGQVKTLYFSDSKDWLVTTF</sequence>
<keyword evidence="3" id="KW-1185">Reference proteome</keyword>
<keyword evidence="1" id="KW-0732">Signal</keyword>
<dbReference type="RefSeq" id="WP_140605803.1">
    <property type="nucleotide sequence ID" value="NZ_SAWY01000041.1"/>
</dbReference>
<accession>A0A502KRM6</accession>
<organism evidence="2 3">
    <name type="scientific">Litorilituus lipolyticus</name>
    <dbReference type="NCBI Taxonomy" id="2491017"/>
    <lineage>
        <taxon>Bacteria</taxon>
        <taxon>Pseudomonadati</taxon>
        <taxon>Pseudomonadota</taxon>
        <taxon>Gammaproteobacteria</taxon>
        <taxon>Alteromonadales</taxon>
        <taxon>Colwelliaceae</taxon>
        <taxon>Litorilituus</taxon>
    </lineage>
</organism>
<dbReference type="Proteomes" id="UP000315303">
    <property type="component" value="Unassembled WGS sequence"/>
</dbReference>
<evidence type="ECO:0000313" key="3">
    <source>
        <dbReference type="Proteomes" id="UP000315303"/>
    </source>
</evidence>
<gene>
    <name evidence="2" type="ORF">EPA86_17230</name>
</gene>
<dbReference type="InterPro" id="IPR046525">
    <property type="entry name" value="DUF6702"/>
</dbReference>
<evidence type="ECO:0000313" key="2">
    <source>
        <dbReference type="EMBL" id="TPH12273.1"/>
    </source>
</evidence>
<proteinExistence type="predicted"/>
<name>A0A502KRM6_9GAMM</name>
<dbReference type="OrthoDB" id="5741133at2"/>
<dbReference type="EMBL" id="SAWY01000041">
    <property type="protein sequence ID" value="TPH12273.1"/>
    <property type="molecule type" value="Genomic_DNA"/>
</dbReference>
<dbReference type="AlphaFoldDB" id="A0A502KRM6"/>
<feature type="chain" id="PRO_5021507109" description="Orphan protein" evidence="1">
    <location>
        <begin position="19"/>
        <end position="161"/>
    </location>
</feature>
<evidence type="ECO:0008006" key="4">
    <source>
        <dbReference type="Google" id="ProtNLM"/>
    </source>
</evidence>
<dbReference type="Pfam" id="PF20420">
    <property type="entry name" value="DUF6702"/>
    <property type="match status" value="1"/>
</dbReference>